<dbReference type="RefSeq" id="WP_303308305.1">
    <property type="nucleotide sequence ID" value="NZ_JAODOP010000004.1"/>
</dbReference>
<reference evidence="2 3" key="1">
    <citation type="submission" date="2022-09" db="EMBL/GenBank/DDBJ databases">
        <title>Genome sequencing of Flavivirga sp. MEBiC05379.</title>
        <authorList>
            <person name="Oh H.-M."/>
            <person name="Kwon K.K."/>
            <person name="Park M.J."/>
            <person name="Yang S.-H."/>
        </authorList>
    </citation>
    <scope>NUCLEOTIDE SEQUENCE [LARGE SCALE GENOMIC DNA]</scope>
    <source>
        <strain evidence="2 3">MEBiC05379</strain>
    </source>
</reference>
<keyword evidence="1" id="KW-0812">Transmembrane</keyword>
<accession>A0ABU7XZ70</accession>
<evidence type="ECO:0000256" key="1">
    <source>
        <dbReference type="SAM" id="Phobius"/>
    </source>
</evidence>
<sequence>MKLYKNYLNEYEKGLMGYSTIAIIGQSCLGSIAVMFLFMNDMSGLQSFQLFLVTICCLFYNGAILSQQKAKISFNLLIISIVVSLLVIAINLI</sequence>
<organism evidence="2 3">
    <name type="scientific">Flavivirga spongiicola</name>
    <dbReference type="NCBI Taxonomy" id="421621"/>
    <lineage>
        <taxon>Bacteria</taxon>
        <taxon>Pseudomonadati</taxon>
        <taxon>Bacteroidota</taxon>
        <taxon>Flavobacteriia</taxon>
        <taxon>Flavobacteriales</taxon>
        <taxon>Flavobacteriaceae</taxon>
        <taxon>Flavivirga</taxon>
    </lineage>
</organism>
<dbReference type="Proteomes" id="UP001337305">
    <property type="component" value="Unassembled WGS sequence"/>
</dbReference>
<proteinExistence type="predicted"/>
<dbReference type="PROSITE" id="PS51257">
    <property type="entry name" value="PROKAR_LIPOPROTEIN"/>
    <property type="match status" value="1"/>
</dbReference>
<keyword evidence="1" id="KW-0472">Membrane</keyword>
<protein>
    <recommendedName>
        <fullName evidence="4">DUF3953 domain-containing protein</fullName>
    </recommendedName>
</protein>
<name>A0ABU7XZ70_9FLAO</name>
<keyword evidence="3" id="KW-1185">Reference proteome</keyword>
<dbReference type="EMBL" id="JAODOP010000004">
    <property type="protein sequence ID" value="MEF3836031.1"/>
    <property type="molecule type" value="Genomic_DNA"/>
</dbReference>
<feature type="transmembrane region" description="Helical" evidence="1">
    <location>
        <begin position="72"/>
        <end position="92"/>
    </location>
</feature>
<evidence type="ECO:0000313" key="2">
    <source>
        <dbReference type="EMBL" id="MEF3836031.1"/>
    </source>
</evidence>
<comment type="caution">
    <text evidence="2">The sequence shown here is derived from an EMBL/GenBank/DDBJ whole genome shotgun (WGS) entry which is preliminary data.</text>
</comment>
<evidence type="ECO:0008006" key="4">
    <source>
        <dbReference type="Google" id="ProtNLM"/>
    </source>
</evidence>
<gene>
    <name evidence="2" type="ORF">N1F79_23105</name>
</gene>
<evidence type="ECO:0000313" key="3">
    <source>
        <dbReference type="Proteomes" id="UP001337305"/>
    </source>
</evidence>
<keyword evidence="1" id="KW-1133">Transmembrane helix</keyword>
<feature type="transmembrane region" description="Helical" evidence="1">
    <location>
        <begin position="21"/>
        <end position="39"/>
    </location>
</feature>
<feature type="transmembrane region" description="Helical" evidence="1">
    <location>
        <begin position="45"/>
        <end position="65"/>
    </location>
</feature>